<reference evidence="13" key="1">
    <citation type="submission" date="2016-11" db="EMBL/GenBank/DDBJ databases">
        <authorList>
            <person name="Varghese N."/>
            <person name="Submissions S."/>
        </authorList>
    </citation>
    <scope>NUCLEOTIDE SEQUENCE [LARGE SCALE GENOMIC DNA]</scope>
    <source>
        <strain evidence="13">DSM 16219</strain>
    </source>
</reference>
<dbReference type="PROSITE" id="PS00143">
    <property type="entry name" value="INSULINASE"/>
    <property type="match status" value="1"/>
</dbReference>
<accession>A0A1M6F3C8</accession>
<keyword evidence="3 12" id="KW-0645">Protease</keyword>
<dbReference type="Pfam" id="PF00675">
    <property type="entry name" value="Peptidase_M16"/>
    <property type="match status" value="1"/>
</dbReference>
<dbReference type="InterPro" id="IPR007863">
    <property type="entry name" value="Peptidase_M16_C"/>
</dbReference>
<dbReference type="InterPro" id="IPR050626">
    <property type="entry name" value="Peptidase_M16"/>
</dbReference>
<dbReference type="GO" id="GO:0046872">
    <property type="term" value="F:metal ion binding"/>
    <property type="evidence" value="ECO:0007669"/>
    <property type="project" value="UniProtKB-KW"/>
</dbReference>
<evidence type="ECO:0000256" key="8">
    <source>
        <dbReference type="RuleBase" id="RU004447"/>
    </source>
</evidence>
<feature type="domain" description="Peptidase M16 C-terminal" evidence="11">
    <location>
        <begin position="704"/>
        <end position="879"/>
    </location>
</feature>
<keyword evidence="9" id="KW-0732">Signal</keyword>
<dbReference type="InterPro" id="IPR011249">
    <property type="entry name" value="Metalloenz_LuxS/M16"/>
</dbReference>
<keyword evidence="7" id="KW-0482">Metalloprotease</keyword>
<feature type="domain" description="Peptidase M16 C-terminal" evidence="11">
    <location>
        <begin position="228"/>
        <end position="403"/>
    </location>
</feature>
<comment type="similarity">
    <text evidence="2 8">Belongs to the peptidase M16 family.</text>
</comment>
<proteinExistence type="inferred from homology"/>
<dbReference type="GO" id="GO:0006508">
    <property type="term" value="P:proteolysis"/>
    <property type="evidence" value="ECO:0007669"/>
    <property type="project" value="UniProtKB-KW"/>
</dbReference>
<dbReference type="InterPro" id="IPR011765">
    <property type="entry name" value="Pept_M16_N"/>
</dbReference>
<name>A0A1M6F3C8_9BACT</name>
<sequence>MALLRKNSRYYLAAAAVLIFALLLPSALWAAKAPQPVWPHEKSDLNPDPSLAFGRLSNGFGYVLMHNEEPKNRVSIKLGVKAGSLNEEENQRGLAHYLEHMAFNGSEHFPPGELVQYFQTIGMRFGNDVNAHTGFNETVYQLLLPDGTKESLEKGLTVMADYSYGLFLLPEEIERERGVILAEKQTRDSVGSRTFEESLKFFMDHAKISYRMPIGTEEVIKAADQTLLKEFYDAWYRPDNMFLVMVGDFDPQTAVPLIEKAFGPFKARSEAPREEELEKVVHKGTKTFYHHESEAGNTSVSIETISTVKPKPDSFAVQKKRVLEAMANRIVKYRLDYLKEQPDAPFTDASIGSGLFLNRYNYSSISADCAPENWEGSLAAMEQALRQALRYGFTQEEVDRVQKEFLANLDTAVAKAGTRNSDSLARLVVRNVMSDEVMMSPAQEKELFGPVVSEASRRALHKALRKAWPSSHRLVLVTGNAAIGPKGETPEEYIETVFEASARTPVHKPEKREAKAFPYLPEPQEPGKVAEEETIDDLGVVRLVFENGVSVNIKKTDFKDSQILASMRLGSGRSQEPAGKPGLAYLAPSVFNKSGLGGMTHDELKRALAGASTSVGLKAKEEAFLIDGATIPKELPLLFQLYSHYLRDPVFRQDAYDRSMKQFEQMYDDLSHTVEGAMQLHVMPFFAGTDSRFGMPPRDQFMALTLEDAENWTAPALRSAPIELSIVGDLDVDEVKSLAALYLGSLPERTPLKEARGVNIEFPSGESRLFKVDTKIIKGMVLVAFPTEDVWDISRTRRLSIMAEVFSDRLRKDVREKLGLTYSPQAWNHPRRAYPGYGYLAASITIDPSKADEVVDVVKKIAEELAANGPDKDEVERALAPSVTSIKDMLRTNPYWLNTVLSGSSIHPQQLEWCRSILQDYSSITAQDVAGYAKKYLLNEKAAVAVIVPQQTN</sequence>
<protein>
    <submittedName>
        <fullName evidence="12">Zinc protease</fullName>
    </submittedName>
</protein>
<dbReference type="Gene3D" id="3.30.830.10">
    <property type="entry name" value="Metalloenzyme, LuxS/M16 peptidase-like"/>
    <property type="match status" value="4"/>
</dbReference>
<gene>
    <name evidence="12" type="ORF">SAMN02745216_00712</name>
</gene>
<comment type="cofactor">
    <cofactor evidence="1">
        <name>Zn(2+)</name>
        <dbReference type="ChEBI" id="CHEBI:29105"/>
    </cofactor>
</comment>
<dbReference type="Proteomes" id="UP000183994">
    <property type="component" value="Unassembled WGS sequence"/>
</dbReference>
<evidence type="ECO:0000313" key="12">
    <source>
        <dbReference type="EMBL" id="SHI92192.1"/>
    </source>
</evidence>
<dbReference type="InterPro" id="IPR001431">
    <property type="entry name" value="Pept_M16_Zn_BS"/>
</dbReference>
<evidence type="ECO:0000256" key="5">
    <source>
        <dbReference type="ARBA" id="ARBA00022801"/>
    </source>
</evidence>
<feature type="domain" description="Peptidase M16 N-terminal" evidence="10">
    <location>
        <begin position="62"/>
        <end position="189"/>
    </location>
</feature>
<organism evidence="12 13">
    <name type="scientific">Desulfatibacillum alkenivorans DSM 16219</name>
    <dbReference type="NCBI Taxonomy" id="1121393"/>
    <lineage>
        <taxon>Bacteria</taxon>
        <taxon>Pseudomonadati</taxon>
        <taxon>Thermodesulfobacteriota</taxon>
        <taxon>Desulfobacteria</taxon>
        <taxon>Desulfobacterales</taxon>
        <taxon>Desulfatibacillaceae</taxon>
        <taxon>Desulfatibacillum</taxon>
    </lineage>
</organism>
<evidence type="ECO:0000256" key="1">
    <source>
        <dbReference type="ARBA" id="ARBA00001947"/>
    </source>
</evidence>
<dbReference type="PANTHER" id="PTHR43690">
    <property type="entry name" value="NARDILYSIN"/>
    <property type="match status" value="1"/>
</dbReference>
<dbReference type="Pfam" id="PF05193">
    <property type="entry name" value="Peptidase_M16_C"/>
    <property type="match status" value="2"/>
</dbReference>
<evidence type="ECO:0000259" key="10">
    <source>
        <dbReference type="Pfam" id="PF00675"/>
    </source>
</evidence>
<dbReference type="PANTHER" id="PTHR43690:SF17">
    <property type="entry name" value="PROTEIN YHJJ"/>
    <property type="match status" value="1"/>
</dbReference>
<dbReference type="STRING" id="1121393.SAMN02745216_00712"/>
<evidence type="ECO:0000256" key="7">
    <source>
        <dbReference type="ARBA" id="ARBA00023049"/>
    </source>
</evidence>
<keyword evidence="13" id="KW-1185">Reference proteome</keyword>
<keyword evidence="6" id="KW-0862">Zinc</keyword>
<feature type="signal peptide" evidence="9">
    <location>
        <begin position="1"/>
        <end position="30"/>
    </location>
</feature>
<feature type="chain" id="PRO_5013064968" evidence="9">
    <location>
        <begin position="31"/>
        <end position="953"/>
    </location>
</feature>
<keyword evidence="4" id="KW-0479">Metal-binding</keyword>
<dbReference type="SUPFAM" id="SSF63411">
    <property type="entry name" value="LuxS/MPP-like metallohydrolase"/>
    <property type="match status" value="4"/>
</dbReference>
<dbReference type="AlphaFoldDB" id="A0A1M6F3C8"/>
<dbReference type="GO" id="GO:0004222">
    <property type="term" value="F:metalloendopeptidase activity"/>
    <property type="evidence" value="ECO:0007669"/>
    <property type="project" value="InterPro"/>
</dbReference>
<evidence type="ECO:0000256" key="2">
    <source>
        <dbReference type="ARBA" id="ARBA00007261"/>
    </source>
</evidence>
<dbReference type="EMBL" id="FQZU01000003">
    <property type="protein sequence ID" value="SHI92192.1"/>
    <property type="molecule type" value="Genomic_DNA"/>
</dbReference>
<evidence type="ECO:0000256" key="4">
    <source>
        <dbReference type="ARBA" id="ARBA00022723"/>
    </source>
</evidence>
<evidence type="ECO:0000256" key="3">
    <source>
        <dbReference type="ARBA" id="ARBA00022670"/>
    </source>
</evidence>
<evidence type="ECO:0000256" key="6">
    <source>
        <dbReference type="ARBA" id="ARBA00022833"/>
    </source>
</evidence>
<evidence type="ECO:0000313" key="13">
    <source>
        <dbReference type="Proteomes" id="UP000183994"/>
    </source>
</evidence>
<evidence type="ECO:0000256" key="9">
    <source>
        <dbReference type="SAM" id="SignalP"/>
    </source>
</evidence>
<evidence type="ECO:0000259" key="11">
    <source>
        <dbReference type="Pfam" id="PF05193"/>
    </source>
</evidence>
<keyword evidence="5" id="KW-0378">Hydrolase</keyword>